<evidence type="ECO:0000256" key="2">
    <source>
        <dbReference type="PROSITE-ProRule" id="PRU01360"/>
    </source>
</evidence>
<dbReference type="InterPro" id="IPR018247">
    <property type="entry name" value="EF_Hand_1_Ca_BS"/>
</dbReference>
<keyword evidence="2" id="KW-0812">Transmembrane</keyword>
<dbReference type="InterPro" id="IPR008969">
    <property type="entry name" value="CarboxyPept-like_regulatory"/>
</dbReference>
<reference evidence="5 6" key="1">
    <citation type="submission" date="2016-05" db="EMBL/GenBank/DDBJ databases">
        <title>Niabella ginsenosidivorans BS26 whole genome sequencing.</title>
        <authorList>
            <person name="Im W.T."/>
            <person name="Siddiqi M.Z."/>
        </authorList>
    </citation>
    <scope>NUCLEOTIDE SEQUENCE [LARGE SCALE GENOMIC DNA]</scope>
    <source>
        <strain evidence="5 6">BS26</strain>
    </source>
</reference>
<keyword evidence="2" id="KW-1134">Transmembrane beta strand</keyword>
<name>A0A1A9I7U9_9BACT</name>
<feature type="domain" description="TonB-dependent receptor plug" evidence="4">
    <location>
        <begin position="127"/>
        <end position="229"/>
    </location>
</feature>
<dbReference type="Pfam" id="PF07715">
    <property type="entry name" value="Plug"/>
    <property type="match status" value="1"/>
</dbReference>
<feature type="chain" id="PRO_5008390015" evidence="3">
    <location>
        <begin position="20"/>
        <end position="1058"/>
    </location>
</feature>
<sequence>MRTILLVVFSFMIRGAVFAAGYPVSAGKAVSNGRAVPITGKVVDLSGNPMAGASVSIKGTPIGTLTGTDGSFTLNTPKDSGTLVVSYAGYKTQEVKFSGQSTLTISMEPEEHSENEVVVIGYGTKKRQDITSAISTVTSKDIDKVHGGSTVSTALAGKIPGVSFRQADGRPGSSANVQIRNFGTALYVIDGVQQDVGSFNNLAPGDIESISVLKDASASIYGLRAANGVVVVTTKKGKLGEKPTISFNGFYGIQSWTRFPEVLTSSYDYMRYKAEAEVNATGSTSITQEELDKYKAGTEYGYKSFDWRDFIIKNNSPLTSASLSAEGGSERITYYIAATHLYQNSPLGREYKFSRSNIQSNISAKIANGLKAGMTINGRDEMTQNPGVPYVDDYFVARKALMRNTPLERPYANDNPQYINDIKHNETNWAFLNYKNSGLFKRDWRVLQANLTLDYQPAFVKGLTLSGLYSYYIADEVLNNQEYTYDTYTYDPQQDTYTRTGGSTNPWREREQVKQINITTNIKLNYSRSFGLHTIDATLVNERIQNNYTRNWLHALPPFNSLSLIYIAQTDDYQDAVKNQPRIGYIGRLAYGYADKYNIELSGRRDASYLFPPDHRVGYFPSVSGAWRITNEKFIQNLLGEKTVLSELKLRASYGVMGDDGGNDNPIVEPFAYLTGYRYNAIGSVQGGVYIPGLVDKGIPVTNISWTKSKILDIGIDYNFLKGKFTGAVDYFDRRRTGILDSRRDVVVPAELGYNLPQENLNSDQQRGVDGSIFYNGKIGRDFTLTVGANGMYSRAKMLDIYKPNVQNALDAYRNLGIDRYKSITWGYEAIGQFQSQDEINNYPVDIDGRGNKTMLPGDIIYKDFNGDGKIDGNDLRPIGYGNGGGVQPIVNYGLSINLSYKQLDFTADFSGAAGYTWIQSNESLIPFFEEGNLNTIFLDRWHHQDPLDPNSPWVPGKYPALRFNPNGGDNPNYRYISTFYTHNIKYLRARTIELGYSLPAPWVKKIKATRARVYVNAYNLFSIDNMKQFGLDPEIDDNTGLQIPQSRVFNIGVNLTF</sequence>
<dbReference type="GO" id="GO:0015344">
    <property type="term" value="F:siderophore uptake transmembrane transporter activity"/>
    <property type="evidence" value="ECO:0007669"/>
    <property type="project" value="TreeGrafter"/>
</dbReference>
<dbReference type="PROSITE" id="PS52016">
    <property type="entry name" value="TONB_DEPENDENT_REC_3"/>
    <property type="match status" value="1"/>
</dbReference>
<comment type="subcellular location">
    <subcellularLocation>
        <location evidence="2">Cell outer membrane</location>
        <topology evidence="2">Multi-pass membrane protein</topology>
    </subcellularLocation>
</comment>
<keyword evidence="2" id="KW-0813">Transport</keyword>
<evidence type="ECO:0000313" key="6">
    <source>
        <dbReference type="Proteomes" id="UP000077667"/>
    </source>
</evidence>
<dbReference type="Proteomes" id="UP000077667">
    <property type="component" value="Chromosome"/>
</dbReference>
<dbReference type="PANTHER" id="PTHR30069">
    <property type="entry name" value="TONB-DEPENDENT OUTER MEMBRANE RECEPTOR"/>
    <property type="match status" value="1"/>
</dbReference>
<keyword evidence="1 3" id="KW-0732">Signal</keyword>
<dbReference type="Gene3D" id="2.170.130.10">
    <property type="entry name" value="TonB-dependent receptor, plug domain"/>
    <property type="match status" value="1"/>
</dbReference>
<dbReference type="InterPro" id="IPR037066">
    <property type="entry name" value="Plug_dom_sf"/>
</dbReference>
<dbReference type="AlphaFoldDB" id="A0A1A9I7U9"/>
<keyword evidence="2" id="KW-0998">Cell outer membrane</keyword>
<dbReference type="GO" id="GO:0009279">
    <property type="term" value="C:cell outer membrane"/>
    <property type="evidence" value="ECO:0007669"/>
    <property type="project" value="UniProtKB-SubCell"/>
</dbReference>
<dbReference type="SUPFAM" id="SSF56935">
    <property type="entry name" value="Porins"/>
    <property type="match status" value="1"/>
</dbReference>
<protein>
    <submittedName>
        <fullName evidence="5">SusC/RagA family TonB-linked outer membrane protein</fullName>
    </submittedName>
</protein>
<feature type="signal peptide" evidence="3">
    <location>
        <begin position="1"/>
        <end position="19"/>
    </location>
</feature>
<dbReference type="InterPro" id="IPR023997">
    <property type="entry name" value="TonB-dep_OMP_SusC/RagA_CS"/>
</dbReference>
<dbReference type="SUPFAM" id="SSF49464">
    <property type="entry name" value="Carboxypeptidase regulatory domain-like"/>
    <property type="match status" value="1"/>
</dbReference>
<dbReference type="InterPro" id="IPR023996">
    <property type="entry name" value="TonB-dep_OMP_SusC/RagA"/>
</dbReference>
<evidence type="ECO:0000256" key="3">
    <source>
        <dbReference type="SAM" id="SignalP"/>
    </source>
</evidence>
<comment type="similarity">
    <text evidence="2">Belongs to the TonB-dependent receptor family.</text>
</comment>
<dbReference type="PROSITE" id="PS00018">
    <property type="entry name" value="EF_HAND_1"/>
    <property type="match status" value="1"/>
</dbReference>
<evidence type="ECO:0000259" key="4">
    <source>
        <dbReference type="Pfam" id="PF07715"/>
    </source>
</evidence>
<evidence type="ECO:0000256" key="1">
    <source>
        <dbReference type="ARBA" id="ARBA00022729"/>
    </source>
</evidence>
<gene>
    <name evidence="5" type="ORF">A8C56_06860</name>
</gene>
<accession>A0A1A9I7U9</accession>
<dbReference type="NCBIfam" id="TIGR04056">
    <property type="entry name" value="OMP_RagA_SusC"/>
    <property type="match status" value="1"/>
</dbReference>
<dbReference type="Pfam" id="PF13715">
    <property type="entry name" value="CarbopepD_reg_2"/>
    <property type="match status" value="1"/>
</dbReference>
<dbReference type="PANTHER" id="PTHR30069:SF29">
    <property type="entry name" value="HEMOGLOBIN AND HEMOGLOBIN-HAPTOGLOBIN-BINDING PROTEIN 1-RELATED"/>
    <property type="match status" value="1"/>
</dbReference>
<dbReference type="STRING" id="1176587.A8C56_06860"/>
<evidence type="ECO:0000313" key="5">
    <source>
        <dbReference type="EMBL" id="ANH83757.1"/>
    </source>
</evidence>
<dbReference type="EMBL" id="CP015772">
    <property type="protein sequence ID" value="ANH83757.1"/>
    <property type="molecule type" value="Genomic_DNA"/>
</dbReference>
<dbReference type="NCBIfam" id="TIGR04057">
    <property type="entry name" value="SusC_RagA_signa"/>
    <property type="match status" value="1"/>
</dbReference>
<dbReference type="KEGG" id="nia:A8C56_06860"/>
<keyword evidence="6" id="KW-1185">Reference proteome</keyword>
<dbReference type="InterPro" id="IPR012910">
    <property type="entry name" value="Plug_dom"/>
</dbReference>
<keyword evidence="2" id="KW-0472">Membrane</keyword>
<dbReference type="GO" id="GO:0044718">
    <property type="term" value="P:siderophore transmembrane transport"/>
    <property type="evidence" value="ECO:0007669"/>
    <property type="project" value="TreeGrafter"/>
</dbReference>
<dbReference type="InterPro" id="IPR039426">
    <property type="entry name" value="TonB-dep_rcpt-like"/>
</dbReference>
<dbReference type="Gene3D" id="2.60.40.1120">
    <property type="entry name" value="Carboxypeptidase-like, regulatory domain"/>
    <property type="match status" value="1"/>
</dbReference>
<organism evidence="5 6">
    <name type="scientific">Niabella ginsenosidivorans</name>
    <dbReference type="NCBI Taxonomy" id="1176587"/>
    <lineage>
        <taxon>Bacteria</taxon>
        <taxon>Pseudomonadati</taxon>
        <taxon>Bacteroidota</taxon>
        <taxon>Chitinophagia</taxon>
        <taxon>Chitinophagales</taxon>
        <taxon>Chitinophagaceae</taxon>
        <taxon>Niabella</taxon>
    </lineage>
</organism>
<proteinExistence type="inferred from homology"/>